<dbReference type="RefSeq" id="WP_006027372.1">
    <property type="nucleotide sequence ID" value="NZ_CP013382.1"/>
</dbReference>
<accession>A0A7U4PA92</accession>
<dbReference type="KEGG" id="bhg:I6G56_23215"/>
<protein>
    <submittedName>
        <fullName evidence="1">Uncharacterized protein</fullName>
    </submittedName>
</protein>
<sequence>MSKSPAFWEPYCHRPEAEFHLSNFAAKVLGRNAGVVFFDGMNAARLKQAVPDARGDTLDLVVAVVRSAVLPPAPSETADALTLDQLSREWKQRIAASAPSAEPSLLGQSVARAQGFAEGHKTAFDAAAGGDTFGLLAGAVSIAAFIGGGIALAPVLGAAAGAASLLLLADDGSMLRYELKGDEVRPKRLETSWHDRMIETVGPLLVLPDLAVSGTRTLASLPKAAREAGETAEGAAQGAAQATKRLATQRNALDAFKRASLDHPDRAAPQARIHQLRTDASSLATRVRHAHQKVMAARRALLLLRTIEAPASLASLYGASPHGIEPPAPVSRGVGWLRHQMGEQSPGHPDHPAYLLIPERPVVEGSSGAPAPAMQFHVAVGHHPEGAMRDA</sequence>
<evidence type="ECO:0000313" key="1">
    <source>
        <dbReference type="EMBL" id="QPS47347.1"/>
    </source>
</evidence>
<evidence type="ECO:0000313" key="2">
    <source>
        <dbReference type="Proteomes" id="UP000594943"/>
    </source>
</evidence>
<reference evidence="1 2" key="1">
    <citation type="submission" date="2020-12" db="EMBL/GenBank/DDBJ databases">
        <title>FDA dAtabase for Regulatory Grade micrObial Sequences (FDA-ARGOS): Supporting development and validation of Infectious Disease Dx tests.</title>
        <authorList>
            <person name="Nelson B."/>
            <person name="Plummer A."/>
            <person name="Tallon L."/>
            <person name="Sadzewicz L."/>
            <person name="Zhao X."/>
            <person name="Boylan J."/>
            <person name="Ott S."/>
            <person name="Bowen H."/>
            <person name="Vavikolanu K."/>
            <person name="Mehta A."/>
            <person name="Aluvathingal J."/>
            <person name="Nadendla S."/>
            <person name="Myers T."/>
            <person name="Yan Y."/>
            <person name="Sichtig H."/>
        </authorList>
    </citation>
    <scope>NUCLEOTIDE SEQUENCE [LARGE SCALE GENOMIC DNA]</scope>
    <source>
        <strain evidence="1 2">FDAARGOS_899</strain>
    </source>
</reference>
<dbReference type="AlphaFoldDB" id="A0A7U4PA92"/>
<organism evidence="1 2">
    <name type="scientific">Burkholderia humptydooensis</name>
    <dbReference type="NCBI Taxonomy" id="430531"/>
    <lineage>
        <taxon>Bacteria</taxon>
        <taxon>Pseudomonadati</taxon>
        <taxon>Pseudomonadota</taxon>
        <taxon>Betaproteobacteria</taxon>
        <taxon>Burkholderiales</taxon>
        <taxon>Burkholderiaceae</taxon>
        <taxon>Burkholderia</taxon>
        <taxon>pseudomallei group</taxon>
    </lineage>
</organism>
<name>A0A7U4PA92_9BURK</name>
<gene>
    <name evidence="1" type="ORF">I6G56_23215</name>
</gene>
<dbReference type="Proteomes" id="UP000594943">
    <property type="component" value="Chromosome 2"/>
</dbReference>
<proteinExistence type="predicted"/>
<dbReference type="EMBL" id="CP065687">
    <property type="protein sequence ID" value="QPS47347.1"/>
    <property type="molecule type" value="Genomic_DNA"/>
</dbReference>
<accession>A0A7T2U816</accession>